<dbReference type="InterPro" id="IPR001343">
    <property type="entry name" value="Hemolysn_Ca-bd"/>
</dbReference>
<dbReference type="RefSeq" id="WP_177055324.1">
    <property type="nucleotide sequence ID" value="NZ_JACAPB010000050.1"/>
</dbReference>
<comment type="subcellular location">
    <subcellularLocation>
        <location evidence="1">Secreted</location>
    </subcellularLocation>
</comment>
<evidence type="ECO:0000256" key="3">
    <source>
        <dbReference type="ARBA" id="ARBA00022837"/>
    </source>
</evidence>
<organism evidence="4 5">
    <name type="scientific">Pseudomonas gingeri</name>
    <dbReference type="NCBI Taxonomy" id="117681"/>
    <lineage>
        <taxon>Bacteria</taxon>
        <taxon>Pseudomonadati</taxon>
        <taxon>Pseudomonadota</taxon>
        <taxon>Gammaproteobacteria</taxon>
        <taxon>Pseudomonadales</taxon>
        <taxon>Pseudomonadaceae</taxon>
        <taxon>Pseudomonas</taxon>
    </lineage>
</organism>
<dbReference type="Proteomes" id="UP000520592">
    <property type="component" value="Unassembled WGS sequence"/>
</dbReference>
<dbReference type="EMBL" id="JACAQD010000020">
    <property type="protein sequence ID" value="NWC34163.1"/>
    <property type="molecule type" value="Genomic_DNA"/>
</dbReference>
<dbReference type="Gene3D" id="2.160.20.160">
    <property type="match status" value="1"/>
</dbReference>
<gene>
    <name evidence="4" type="ORF">HX876_17390</name>
</gene>
<evidence type="ECO:0000256" key="1">
    <source>
        <dbReference type="ARBA" id="ARBA00004613"/>
    </source>
</evidence>
<dbReference type="Pfam" id="PF14891">
    <property type="entry name" value="Peptidase_M91"/>
    <property type="match status" value="1"/>
</dbReference>
<proteinExistence type="predicted"/>
<keyword evidence="2" id="KW-0964">Secreted</keyword>
<dbReference type="SUPFAM" id="SSF51120">
    <property type="entry name" value="beta-Roll"/>
    <property type="match status" value="1"/>
</dbReference>
<comment type="caution">
    <text evidence="4">The sequence shown here is derived from an EMBL/GenBank/DDBJ whole genome shotgun (WGS) entry which is preliminary data.</text>
</comment>
<reference evidence="4 5" key="1">
    <citation type="submission" date="2020-04" db="EMBL/GenBank/DDBJ databases">
        <title>Molecular characterization of pseudomonads from Agaricus bisporus reveal novel blotch 2 pathogens in Western Europe.</title>
        <authorList>
            <person name="Taparia T."/>
            <person name="Krijger M."/>
            <person name="Haynes E."/>
            <person name="Elpinstone J.G."/>
            <person name="Noble R."/>
            <person name="Van Der Wolf J."/>
        </authorList>
    </citation>
    <scope>NUCLEOTIDE SEQUENCE [LARGE SCALE GENOMIC DNA]</scope>
    <source>
        <strain evidence="4 5">IPO3737</strain>
    </source>
</reference>
<dbReference type="InterPro" id="IPR028208">
    <property type="entry name" value="Effector_pro_NleD-like"/>
</dbReference>
<name>A0A7Y7YD35_9PSED</name>
<dbReference type="InterPro" id="IPR011049">
    <property type="entry name" value="Serralysin-like_metalloprot_C"/>
</dbReference>
<dbReference type="InterPro" id="IPR050557">
    <property type="entry name" value="RTX_toxin/Mannuronan_C5-epim"/>
</dbReference>
<evidence type="ECO:0000313" key="5">
    <source>
        <dbReference type="Proteomes" id="UP000520592"/>
    </source>
</evidence>
<evidence type="ECO:0000313" key="4">
    <source>
        <dbReference type="EMBL" id="NWC34163.1"/>
    </source>
</evidence>
<dbReference type="PANTHER" id="PTHR38340">
    <property type="entry name" value="S-LAYER PROTEIN"/>
    <property type="match status" value="1"/>
</dbReference>
<sequence length="483" mass="52306">MNDFSRLGKSRPVMPHQEHWIDGNAETSQPRVIPLNEYPGDQRVMHIHQLQQNENAVVERKKLEATPDYRGPKDHLVFTTDERSDRIHLYMTDHLVLDINDWRYHLTTSSPAQVLVLRTQEGDDDIRIDDDVQTTVFIDSGPGDDRLLSGGGFTKVNAGPGNDRIFTRSGPSYIEAGEGDDIVTAQGPGPMTVYGGKGHDTLSGGEGVCFMDGGQGDDVLIGGTGHSNVLSGAEGDDQITPGTGHTTLYTGTGTDFITHLRPDVHLFNAYSASEPAPSTLADDPGVIIAAKGLDSCGVIVEGTPRFQERVNDDLRLLLGSGNGRQLLDALGRAREIAGAPVVIKELSEEENGMCFPARSEHDNPFVTEGHAGIPVPGCTVYYDPSFLKGEVTSIVHLYHELCHAYNFMTGTVFPGYSADGGGMADRTVANAELQAVGLNIQGPPFEFDTDPALPPLITNPTPFTENGLRQEFSIAPRKQYRSD</sequence>
<dbReference type="Pfam" id="PF00353">
    <property type="entry name" value="HemolysinCabind"/>
    <property type="match status" value="3"/>
</dbReference>
<dbReference type="AlphaFoldDB" id="A0A7Y7YD35"/>
<dbReference type="PRINTS" id="PR00313">
    <property type="entry name" value="CABNDNGRPT"/>
</dbReference>
<dbReference type="PANTHER" id="PTHR38340:SF1">
    <property type="entry name" value="S-LAYER PROTEIN"/>
    <property type="match status" value="1"/>
</dbReference>
<accession>A0A7Y7YD35</accession>
<evidence type="ECO:0008006" key="6">
    <source>
        <dbReference type="Google" id="ProtNLM"/>
    </source>
</evidence>
<keyword evidence="3" id="KW-0106">Calcium</keyword>
<dbReference type="GO" id="GO:0005509">
    <property type="term" value="F:calcium ion binding"/>
    <property type="evidence" value="ECO:0007669"/>
    <property type="project" value="InterPro"/>
</dbReference>
<dbReference type="GO" id="GO:0005576">
    <property type="term" value="C:extracellular region"/>
    <property type="evidence" value="ECO:0007669"/>
    <property type="project" value="UniProtKB-SubCell"/>
</dbReference>
<evidence type="ECO:0000256" key="2">
    <source>
        <dbReference type="ARBA" id="ARBA00022525"/>
    </source>
</evidence>
<protein>
    <recommendedName>
        <fullName evidence="6">Effector protein</fullName>
    </recommendedName>
</protein>